<dbReference type="InterPro" id="IPR028939">
    <property type="entry name" value="P5C_Rdtase_cat_N"/>
</dbReference>
<gene>
    <name evidence="3" type="ORF">C7410_103154</name>
</gene>
<name>A0A2V4TXX8_9BURK</name>
<proteinExistence type="predicted"/>
<keyword evidence="1" id="KW-0560">Oxidoreductase</keyword>
<dbReference type="PANTHER" id="PTHR14239">
    <property type="entry name" value="DUDULIN-RELATED"/>
    <property type="match status" value="1"/>
</dbReference>
<dbReference type="OrthoDB" id="5499754at2"/>
<accession>A0A2V4TXX8</accession>
<dbReference type="SUPFAM" id="SSF51735">
    <property type="entry name" value="NAD(P)-binding Rossmann-fold domains"/>
    <property type="match status" value="1"/>
</dbReference>
<dbReference type="Proteomes" id="UP000247772">
    <property type="component" value="Unassembled WGS sequence"/>
</dbReference>
<dbReference type="InterPro" id="IPR036291">
    <property type="entry name" value="NAD(P)-bd_dom_sf"/>
</dbReference>
<dbReference type="RefSeq" id="WP_110854465.1">
    <property type="nucleotide sequence ID" value="NZ_QJSQ01000003.1"/>
</dbReference>
<dbReference type="GO" id="GO:0016491">
    <property type="term" value="F:oxidoreductase activity"/>
    <property type="evidence" value="ECO:0007669"/>
    <property type="project" value="UniProtKB-KW"/>
</dbReference>
<dbReference type="Gene3D" id="3.40.50.720">
    <property type="entry name" value="NAD(P)-binding Rossmann-like Domain"/>
    <property type="match status" value="1"/>
</dbReference>
<evidence type="ECO:0000259" key="2">
    <source>
        <dbReference type="Pfam" id="PF03807"/>
    </source>
</evidence>
<comment type="caution">
    <text evidence="3">The sequence shown here is derived from an EMBL/GenBank/DDBJ whole genome shotgun (WGS) entry which is preliminary data.</text>
</comment>
<dbReference type="AlphaFoldDB" id="A0A2V4TXX8"/>
<sequence>MKQIGIVGAGPVGHALARRLVELGYVVRIANSRGPASLQEFAKSTGSKPVDVTDISAGVEVLILAIPFGRVPDLPKSVITSLPDDAIVVDAGNYYPRRDGVITEIDQGLPESQWVSQQLGVPVVKAFNSIIASRLADQGKPAGDGRRIALPVAGDDLAGRRAIMRLVEALGFDAFDAGSLAESWRLQPGQPAYCTDATTAELRSLLARADREMAKRNRDKATEILAKLPSDYPADQLVRASRTMVGLDKLRPASWFAVLRLAATVYLRKQQKRDAAPDRLSTPQ</sequence>
<dbReference type="EMBL" id="QJSQ01000003">
    <property type="protein sequence ID" value="PYE26238.1"/>
    <property type="molecule type" value="Genomic_DNA"/>
</dbReference>
<evidence type="ECO:0000256" key="1">
    <source>
        <dbReference type="ARBA" id="ARBA00023002"/>
    </source>
</evidence>
<dbReference type="Pfam" id="PF03807">
    <property type="entry name" value="F420_oxidored"/>
    <property type="match status" value="1"/>
</dbReference>
<dbReference type="InterPro" id="IPR051267">
    <property type="entry name" value="STEAP_metalloreductase"/>
</dbReference>
<evidence type="ECO:0000313" key="3">
    <source>
        <dbReference type="EMBL" id="PYE26238.1"/>
    </source>
</evidence>
<evidence type="ECO:0000313" key="4">
    <source>
        <dbReference type="Proteomes" id="UP000247772"/>
    </source>
</evidence>
<feature type="domain" description="Pyrroline-5-carboxylate reductase catalytic N-terminal" evidence="2">
    <location>
        <begin position="3"/>
        <end position="93"/>
    </location>
</feature>
<protein>
    <recommendedName>
        <fullName evidence="2">Pyrroline-5-carboxylate reductase catalytic N-terminal domain-containing protein</fullName>
    </recommendedName>
</protein>
<reference evidence="3 4" key="1">
    <citation type="submission" date="2018-06" db="EMBL/GenBank/DDBJ databases">
        <title>Genomic Encyclopedia of Type Strains, Phase IV (KMG-V): Genome sequencing to study the core and pangenomes of soil and plant-associated prokaryotes.</title>
        <authorList>
            <person name="Whitman W."/>
        </authorList>
    </citation>
    <scope>NUCLEOTIDE SEQUENCE [LARGE SCALE GENOMIC DNA]</scope>
    <source>
        <strain evidence="3 4">SRCL-318</strain>
    </source>
</reference>
<organism evidence="3 4">
    <name type="scientific">Paraburkholderia silvatlantica</name>
    <dbReference type="NCBI Taxonomy" id="321895"/>
    <lineage>
        <taxon>Bacteria</taxon>
        <taxon>Pseudomonadati</taxon>
        <taxon>Pseudomonadota</taxon>
        <taxon>Betaproteobacteria</taxon>
        <taxon>Burkholderiales</taxon>
        <taxon>Burkholderiaceae</taxon>
        <taxon>Paraburkholderia</taxon>
    </lineage>
</organism>